<reference evidence="3" key="2">
    <citation type="submission" date="2011-01" db="EMBL/GenBank/DDBJ databases">
        <title>The complete genome of Deinococcus maricopensis DSM 21211.</title>
        <authorList>
            <consortium name="US DOE Joint Genome Institute (JGI-PGF)"/>
            <person name="Lucas S."/>
            <person name="Copeland A."/>
            <person name="Lapidus A."/>
            <person name="Goodwin L."/>
            <person name="Pitluck S."/>
            <person name="Kyrpides N."/>
            <person name="Mavromatis K."/>
            <person name="Pagani I."/>
            <person name="Ivanova N."/>
            <person name="Ovchinnikova G."/>
            <person name="Zeytun A."/>
            <person name="Detter J.C."/>
            <person name="Han C."/>
            <person name="Land M."/>
            <person name="Hauser L."/>
            <person name="Markowitz V."/>
            <person name="Cheng J.-F."/>
            <person name="Hugenholtz P."/>
            <person name="Woyke T."/>
            <person name="Wu D."/>
            <person name="Pukall R."/>
            <person name="Gehrich-Schroeter G."/>
            <person name="Brambilla E."/>
            <person name="Klenk H.-P."/>
            <person name="Eisen J.A."/>
        </authorList>
    </citation>
    <scope>NUCLEOTIDE SEQUENCE [LARGE SCALE GENOMIC DNA]</scope>
    <source>
        <strain evidence="3">DSM 21211 / LMG 22137 / NRRL B-23946 / LB-34</strain>
    </source>
</reference>
<evidence type="ECO:0000313" key="2">
    <source>
        <dbReference type="EMBL" id="ADV67885.1"/>
    </source>
</evidence>
<feature type="region of interest" description="Disordered" evidence="1">
    <location>
        <begin position="48"/>
        <end position="67"/>
    </location>
</feature>
<proteinExistence type="predicted"/>
<evidence type="ECO:0008006" key="4">
    <source>
        <dbReference type="Google" id="ProtNLM"/>
    </source>
</evidence>
<dbReference type="Proteomes" id="UP000008635">
    <property type="component" value="Chromosome"/>
</dbReference>
<sequence precursor="true">MSGFVKVSGVAGHAGVSGGAYAGRMLTFMTRAVLTLALLPGALAQSTVPATPPAPISAPTTAPAELDRPLTPRVTLENARLTATATPGAGTATVRLSVQNTGTSAFTLNANRDSLQGCQVAPHVRVLKVGSREVVYPDPAGVRLCAQDIVTREVPAGGSVEFARNLTLPAGEYLVEVWFQGFVGEGGERVRVAAEAVRVRVQ</sequence>
<name>E8U9Z6_DEIML</name>
<dbReference type="HOGENOM" id="CLU_1352779_0_0_0"/>
<accession>E8U9Z6</accession>
<gene>
    <name evidence="2" type="ordered locus">Deima_2247</name>
</gene>
<dbReference type="EMBL" id="CP002454">
    <property type="protein sequence ID" value="ADV67885.1"/>
    <property type="molecule type" value="Genomic_DNA"/>
</dbReference>
<dbReference type="KEGG" id="dmr:Deima_2247"/>
<keyword evidence="3" id="KW-1185">Reference proteome</keyword>
<evidence type="ECO:0000256" key="1">
    <source>
        <dbReference type="SAM" id="MobiDB-lite"/>
    </source>
</evidence>
<evidence type="ECO:0000313" key="3">
    <source>
        <dbReference type="Proteomes" id="UP000008635"/>
    </source>
</evidence>
<dbReference type="STRING" id="709986.Deima_2247"/>
<organism evidence="2 3">
    <name type="scientific">Deinococcus maricopensis (strain DSM 21211 / LMG 22137 / NRRL B-23946 / LB-34)</name>
    <dbReference type="NCBI Taxonomy" id="709986"/>
    <lineage>
        <taxon>Bacteria</taxon>
        <taxon>Thermotogati</taxon>
        <taxon>Deinococcota</taxon>
        <taxon>Deinococci</taxon>
        <taxon>Deinococcales</taxon>
        <taxon>Deinococcaceae</taxon>
        <taxon>Deinococcus</taxon>
    </lineage>
</organism>
<dbReference type="AlphaFoldDB" id="E8U9Z6"/>
<reference evidence="2 3" key="1">
    <citation type="journal article" date="2011" name="Stand. Genomic Sci.">
        <title>Complete genome sequence of Deinococcus maricopensis type strain (LB-34).</title>
        <authorList>
            <person name="Pukall R."/>
            <person name="Zeytun A."/>
            <person name="Lucas S."/>
            <person name="Lapidus A."/>
            <person name="Hammon N."/>
            <person name="Deshpande S."/>
            <person name="Nolan M."/>
            <person name="Cheng J.F."/>
            <person name="Pitluck S."/>
            <person name="Liolios K."/>
            <person name="Pagani I."/>
            <person name="Mikhailova N."/>
            <person name="Ivanova N."/>
            <person name="Mavromatis K."/>
            <person name="Pati A."/>
            <person name="Tapia R."/>
            <person name="Han C."/>
            <person name="Goodwin L."/>
            <person name="Chen A."/>
            <person name="Palaniappan K."/>
            <person name="Land M."/>
            <person name="Hauser L."/>
            <person name="Chang Y.J."/>
            <person name="Jeffries C.D."/>
            <person name="Brambilla E.M."/>
            <person name="Rohde M."/>
            <person name="Goker M."/>
            <person name="Detter J.C."/>
            <person name="Woyke T."/>
            <person name="Bristow J."/>
            <person name="Eisen J.A."/>
            <person name="Markowitz V."/>
            <person name="Hugenholtz P."/>
            <person name="Kyrpides N.C."/>
            <person name="Klenk H.P."/>
        </authorList>
    </citation>
    <scope>NUCLEOTIDE SEQUENCE [LARGE SCALE GENOMIC DNA]</scope>
    <source>
        <strain evidence="3">DSM 21211 / LMG 22137 / NRRL B-23946 / LB-34</strain>
    </source>
</reference>
<protein>
    <recommendedName>
        <fullName evidence="4">Intracellular proteinase inhibitor BsuPI domain-containing protein</fullName>
    </recommendedName>
</protein>